<dbReference type="CDD" id="cd06782">
    <property type="entry name" value="cpPDZ_CPP-like"/>
    <property type="match status" value="1"/>
</dbReference>
<evidence type="ECO:0000256" key="6">
    <source>
        <dbReference type="SAM" id="SignalP"/>
    </source>
</evidence>
<comment type="similarity">
    <text evidence="1 5">Belongs to the peptidase S41A family.</text>
</comment>
<dbReference type="PROSITE" id="PS50106">
    <property type="entry name" value="PDZ"/>
    <property type="match status" value="1"/>
</dbReference>
<dbReference type="GO" id="GO:0007165">
    <property type="term" value="P:signal transduction"/>
    <property type="evidence" value="ECO:0007669"/>
    <property type="project" value="TreeGrafter"/>
</dbReference>
<dbReference type="SMART" id="SM00245">
    <property type="entry name" value="TSPc"/>
    <property type="match status" value="1"/>
</dbReference>
<evidence type="ECO:0000256" key="1">
    <source>
        <dbReference type="ARBA" id="ARBA00009179"/>
    </source>
</evidence>
<dbReference type="InterPro" id="IPR036365">
    <property type="entry name" value="PGBD-like_sf"/>
</dbReference>
<dbReference type="Gene3D" id="2.30.42.10">
    <property type="match status" value="1"/>
</dbReference>
<dbReference type="GO" id="GO:0030288">
    <property type="term" value="C:outer membrane-bounded periplasmic space"/>
    <property type="evidence" value="ECO:0007669"/>
    <property type="project" value="TreeGrafter"/>
</dbReference>
<keyword evidence="6" id="KW-0732">Signal</keyword>
<dbReference type="Pfam" id="PF17820">
    <property type="entry name" value="PDZ_6"/>
    <property type="match status" value="1"/>
</dbReference>
<dbReference type="InterPro" id="IPR004447">
    <property type="entry name" value="Peptidase_S41A"/>
</dbReference>
<feature type="signal peptide" evidence="6">
    <location>
        <begin position="1"/>
        <end position="22"/>
    </location>
</feature>
<keyword evidence="4 5" id="KW-0720">Serine protease</keyword>
<dbReference type="GO" id="GO:0008236">
    <property type="term" value="F:serine-type peptidase activity"/>
    <property type="evidence" value="ECO:0007669"/>
    <property type="project" value="UniProtKB-KW"/>
</dbReference>
<proteinExistence type="inferred from homology"/>
<dbReference type="SUPFAM" id="SSF50156">
    <property type="entry name" value="PDZ domain-like"/>
    <property type="match status" value="1"/>
</dbReference>
<dbReference type="EMBL" id="FQZL01000007">
    <property type="protein sequence ID" value="SHI82009.1"/>
    <property type="molecule type" value="Genomic_DNA"/>
</dbReference>
<dbReference type="InterPro" id="IPR029045">
    <property type="entry name" value="ClpP/crotonase-like_dom_sf"/>
</dbReference>
<name>A0A1M6E9G4_9FIRM</name>
<evidence type="ECO:0000256" key="2">
    <source>
        <dbReference type="ARBA" id="ARBA00022670"/>
    </source>
</evidence>
<dbReference type="OrthoDB" id="9812068at2"/>
<evidence type="ECO:0000313" key="8">
    <source>
        <dbReference type="EMBL" id="SHI82009.1"/>
    </source>
</evidence>
<evidence type="ECO:0000256" key="3">
    <source>
        <dbReference type="ARBA" id="ARBA00022801"/>
    </source>
</evidence>
<dbReference type="GO" id="GO:0006508">
    <property type="term" value="P:proteolysis"/>
    <property type="evidence" value="ECO:0007669"/>
    <property type="project" value="UniProtKB-KW"/>
</dbReference>
<organism evidence="8 9">
    <name type="scientific">Dethiosulfatibacter aminovorans DSM 17477</name>
    <dbReference type="NCBI Taxonomy" id="1121476"/>
    <lineage>
        <taxon>Bacteria</taxon>
        <taxon>Bacillati</taxon>
        <taxon>Bacillota</taxon>
        <taxon>Tissierellia</taxon>
        <taxon>Dethiosulfatibacter</taxon>
    </lineage>
</organism>
<protein>
    <submittedName>
        <fullName evidence="8">Carboxyl-terminal processing protease</fullName>
    </submittedName>
</protein>
<dbReference type="Gene3D" id="1.10.101.10">
    <property type="entry name" value="PGBD-like superfamily/PGBD"/>
    <property type="match status" value="1"/>
</dbReference>
<evidence type="ECO:0000313" key="9">
    <source>
        <dbReference type="Proteomes" id="UP000184052"/>
    </source>
</evidence>
<reference evidence="8 9" key="1">
    <citation type="submission" date="2016-11" db="EMBL/GenBank/DDBJ databases">
        <authorList>
            <person name="Jaros S."/>
            <person name="Januszkiewicz K."/>
            <person name="Wedrychowicz H."/>
        </authorList>
    </citation>
    <scope>NUCLEOTIDE SEQUENCE [LARGE SCALE GENOMIC DNA]</scope>
    <source>
        <strain evidence="8 9">DSM 17477</strain>
    </source>
</reference>
<dbReference type="InterPro" id="IPR005151">
    <property type="entry name" value="Tail-specific_protease"/>
</dbReference>
<dbReference type="RefSeq" id="WP_073048390.1">
    <property type="nucleotide sequence ID" value="NZ_FQZL01000007.1"/>
</dbReference>
<dbReference type="InterPro" id="IPR041489">
    <property type="entry name" value="PDZ_6"/>
</dbReference>
<keyword evidence="9" id="KW-1185">Reference proteome</keyword>
<dbReference type="InterPro" id="IPR036366">
    <property type="entry name" value="PGBDSf"/>
</dbReference>
<dbReference type="PANTHER" id="PTHR32060:SF30">
    <property type="entry name" value="CARBOXY-TERMINAL PROCESSING PROTEASE CTPA"/>
    <property type="match status" value="1"/>
</dbReference>
<gene>
    <name evidence="8" type="ORF">SAMN02745751_01115</name>
</gene>
<dbReference type="SUPFAM" id="SSF47090">
    <property type="entry name" value="PGBD-like"/>
    <property type="match status" value="1"/>
</dbReference>
<dbReference type="Proteomes" id="UP000184052">
    <property type="component" value="Unassembled WGS sequence"/>
</dbReference>
<dbReference type="Pfam" id="PF01471">
    <property type="entry name" value="PG_binding_1"/>
    <property type="match status" value="1"/>
</dbReference>
<dbReference type="InterPro" id="IPR036034">
    <property type="entry name" value="PDZ_sf"/>
</dbReference>
<dbReference type="InterPro" id="IPR002477">
    <property type="entry name" value="Peptidoglycan-bd-like"/>
</dbReference>
<dbReference type="Gene3D" id="3.30.750.44">
    <property type="match status" value="1"/>
</dbReference>
<evidence type="ECO:0000256" key="5">
    <source>
        <dbReference type="RuleBase" id="RU004404"/>
    </source>
</evidence>
<dbReference type="PANTHER" id="PTHR32060">
    <property type="entry name" value="TAIL-SPECIFIC PROTEASE"/>
    <property type="match status" value="1"/>
</dbReference>
<dbReference type="InterPro" id="IPR001478">
    <property type="entry name" value="PDZ"/>
</dbReference>
<dbReference type="SUPFAM" id="SSF52096">
    <property type="entry name" value="ClpP/crotonase"/>
    <property type="match status" value="1"/>
</dbReference>
<keyword evidence="2 5" id="KW-0645">Protease</keyword>
<feature type="domain" description="PDZ" evidence="7">
    <location>
        <begin position="88"/>
        <end position="156"/>
    </location>
</feature>
<dbReference type="STRING" id="1121476.SAMN02745751_01115"/>
<sequence>MKNKLIALVLIFSMMFSTLAFATESIDGVEMTEEELFSDDVEFMKLVAEFVKENYLYDVSYEDILEGLYKGMFENLDDYSVFFTAEEYKEFTTDMSGEFTGVGIQIINENDFIRVVTPLHESPAEKAGLMAKDIIRYVDGVDIKGYTTDEAASMIRGPVGTTVILGIDRNGEIINIPVVRDNIVISSVFSEIMEDNIGYLKITQFNSNTLELIAEHMESFMDAGVEKLVIDLRNNPGGSLSEVLNTLDLFVPAGPLAYVIKANGEETEYTSSLQVQNFELAVLVNEGSASASEIFAGAVQDRDAGTIIGTTTFGKGVVQSLYPLKDGSAMKLTTAEYLTAGRNHVHGVGITPDIIIENKKPLSEMDTSDIPEFDKKRKPDVGIVGLDVLASEKILKILGYPVSGPDGIFDENLKKQIAQFQSDKGLYPYGILDFTTQDTLKTTLDNYSVDTSVDLQLEKALEVLGQ</sequence>
<feature type="chain" id="PRO_5012906575" evidence="6">
    <location>
        <begin position="23"/>
        <end position="466"/>
    </location>
</feature>
<dbReference type="AlphaFoldDB" id="A0A1M6E9G4"/>
<dbReference type="SMART" id="SM00228">
    <property type="entry name" value="PDZ"/>
    <property type="match status" value="1"/>
</dbReference>
<dbReference type="Pfam" id="PF03572">
    <property type="entry name" value="Peptidase_S41"/>
    <property type="match status" value="1"/>
</dbReference>
<dbReference type="NCBIfam" id="TIGR00225">
    <property type="entry name" value="prc"/>
    <property type="match status" value="1"/>
</dbReference>
<dbReference type="CDD" id="cd07560">
    <property type="entry name" value="Peptidase_S41_CPP"/>
    <property type="match status" value="1"/>
</dbReference>
<evidence type="ECO:0000259" key="7">
    <source>
        <dbReference type="PROSITE" id="PS50106"/>
    </source>
</evidence>
<accession>A0A1M6E9G4</accession>
<dbReference type="Gene3D" id="3.90.226.10">
    <property type="entry name" value="2-enoyl-CoA Hydratase, Chain A, domain 1"/>
    <property type="match status" value="1"/>
</dbReference>
<evidence type="ECO:0000256" key="4">
    <source>
        <dbReference type="ARBA" id="ARBA00022825"/>
    </source>
</evidence>
<keyword evidence="3 5" id="KW-0378">Hydrolase</keyword>
<dbReference type="GO" id="GO:0004175">
    <property type="term" value="F:endopeptidase activity"/>
    <property type="evidence" value="ECO:0007669"/>
    <property type="project" value="TreeGrafter"/>
</dbReference>